<protein>
    <submittedName>
        <fullName evidence="1">GP96</fullName>
    </submittedName>
</protein>
<dbReference type="Proteomes" id="UP000163196">
    <property type="component" value="Genome"/>
</dbReference>
<sequence length="120" mass="13455">MTSKKELLKETMRHRLEQKHCKFLSDALGETHPSVEQQRIRAACVAFDLERLATLSTARALLDVSARRASDAQKRTALTKGLLDGDTFYESNDVLIEINDRVAELKDNVLDAARSVSEDP</sequence>
<evidence type="ECO:0000313" key="2">
    <source>
        <dbReference type="Proteomes" id="UP000163196"/>
    </source>
</evidence>
<reference evidence="1 2" key="1">
    <citation type="submission" date="2013-09" db="EMBL/GenBank/DDBJ databases">
        <authorList>
            <person name="Sundararajan A."/>
        </authorList>
    </citation>
    <scope>NUCLEOTIDE SEQUENCE [LARGE SCALE GENOMIC DNA]</scope>
    <source>
        <strain evidence="1">CIDMTR</strain>
    </source>
</reference>
<proteinExistence type="predicted"/>
<evidence type="ECO:0000313" key="1">
    <source>
        <dbReference type="EMBL" id="CDI95431.1"/>
    </source>
</evidence>
<accession>U6H8G6</accession>
<name>U6H8G6_9BETA</name>
<organism evidence="1 2">
    <name type="scientific">Caviid herpesvirus 2 str. CIDMTR</name>
    <dbReference type="NCBI Taxonomy" id="1415526"/>
    <lineage>
        <taxon>Viruses</taxon>
        <taxon>Duplodnaviria</taxon>
        <taxon>Heunggongvirae</taxon>
        <taxon>Peploviricota</taxon>
        <taxon>Herviviricetes</taxon>
        <taxon>Herpesvirales</taxon>
        <taxon>Orthoherpesviridae</taxon>
        <taxon>Betaherpesvirinae</taxon>
        <taxon>Quwivirus</taxon>
        <taxon>Quwivirus caviidbeta2</taxon>
    </lineage>
</organism>
<dbReference type="EMBL" id="HG531783">
    <property type="protein sequence ID" value="CDI95431.1"/>
    <property type="molecule type" value="Genomic_DNA"/>
</dbReference>
<reference evidence="1 2" key="2">
    <citation type="submission" date="2013-11" db="EMBL/GenBank/DDBJ databases">
        <title>Genome sequence of a novel, newly isolated strain of guinea pig cytomegalovirus: CIDMTR strain.</title>
        <authorList>
            <person name="Schleiss M.R."/>
            <person name="Hernandez-Alvarado N."/>
            <person name="Ramaraj T."/>
            <person name="Crow J.A."/>
        </authorList>
    </citation>
    <scope>NUCLEOTIDE SEQUENCE [LARGE SCALE GENOMIC DNA]</scope>
    <source>
        <strain evidence="1">CIDMTR</strain>
    </source>
</reference>